<dbReference type="STRING" id="35760.BCHO_0859"/>
<evidence type="ECO:0000313" key="2">
    <source>
        <dbReference type="Proteomes" id="UP000028995"/>
    </source>
</evidence>
<organism evidence="1 2">
    <name type="scientific">Bifidobacterium choerinum</name>
    <dbReference type="NCBI Taxonomy" id="35760"/>
    <lineage>
        <taxon>Bacteria</taxon>
        <taxon>Bacillati</taxon>
        <taxon>Actinomycetota</taxon>
        <taxon>Actinomycetes</taxon>
        <taxon>Bifidobacteriales</taxon>
        <taxon>Bifidobacteriaceae</taxon>
        <taxon>Bifidobacterium</taxon>
    </lineage>
</organism>
<keyword evidence="2" id="KW-1185">Reference proteome</keyword>
<proteinExistence type="predicted"/>
<accession>A0A087AF90</accession>
<name>A0A087AF90_9BIFI</name>
<dbReference type="RefSeq" id="WP_051911613.1">
    <property type="nucleotide sequence ID" value="NZ_JGYU01000005.1"/>
</dbReference>
<dbReference type="AlphaFoldDB" id="A0A087AF90"/>
<comment type="caution">
    <text evidence="1">The sequence shown here is derived from an EMBL/GenBank/DDBJ whole genome shotgun (WGS) entry which is preliminary data.</text>
</comment>
<protein>
    <submittedName>
        <fullName evidence="1">Uncharacterized protein</fullName>
    </submittedName>
</protein>
<evidence type="ECO:0000313" key="1">
    <source>
        <dbReference type="EMBL" id="KFI57440.1"/>
    </source>
</evidence>
<dbReference type="Proteomes" id="UP000028995">
    <property type="component" value="Unassembled WGS sequence"/>
</dbReference>
<reference evidence="1 2" key="1">
    <citation type="submission" date="2014-03" db="EMBL/GenBank/DDBJ databases">
        <title>Genomics of Bifidobacteria.</title>
        <authorList>
            <person name="Ventura M."/>
            <person name="Milani C."/>
            <person name="Lugli G.A."/>
        </authorList>
    </citation>
    <scope>NUCLEOTIDE SEQUENCE [LARGE SCALE GENOMIC DNA]</scope>
    <source>
        <strain evidence="1 2">LMG 10510</strain>
    </source>
</reference>
<dbReference type="EMBL" id="JGYU01000005">
    <property type="protein sequence ID" value="KFI57440.1"/>
    <property type="molecule type" value="Genomic_DNA"/>
</dbReference>
<dbReference type="Pfam" id="PF26125">
    <property type="entry name" value="AcrVA2-like"/>
    <property type="match status" value="1"/>
</dbReference>
<sequence>MSGKKSLLPFSPLYEPLVFERYCDRYLADQSVMFSRFRGAAGSAYAVLADDIEEESRAMRSADLYYARTDMVSLAVAAMLDGDVPDVPAPSDSGFLLLEDGVRPLGVDGPDTVTAYGLVWWHVNGGLQVSLMPDVLLSQLGVRIPSPRHRSQVDVRRDATAFRKRDVHGMYQEDALLRAMFALWAEPHVVESSAPRVSPLDRVAKRVSEQAKRVRIVDVRERVDDAPERDPSGRKYKPYDHRFIVSGHWREQPYGPNRSERRRKWIAPYVKGPADRPLVLKDTVRVWRS</sequence>
<dbReference type="OrthoDB" id="3360929at2"/>
<gene>
    <name evidence="1" type="ORF">BCHO_0859</name>
</gene>
<dbReference type="eggNOG" id="ENOG5032XQ0">
    <property type="taxonomic scope" value="Bacteria"/>
</dbReference>
<dbReference type="InterPro" id="IPR058915">
    <property type="entry name" value="AcrVA2-like"/>
</dbReference>